<reference evidence="1" key="1">
    <citation type="submission" date="2021-03" db="EMBL/GenBank/DDBJ databases">
        <title>Draft genome sequence of rust myrtle Austropuccinia psidii MF-1, a brazilian biotype.</title>
        <authorList>
            <person name="Quecine M.C."/>
            <person name="Pachon D.M.R."/>
            <person name="Bonatelli M.L."/>
            <person name="Correr F.H."/>
            <person name="Franceschini L.M."/>
            <person name="Leite T.F."/>
            <person name="Margarido G.R.A."/>
            <person name="Almeida C.A."/>
            <person name="Ferrarezi J.A."/>
            <person name="Labate C.A."/>
        </authorList>
    </citation>
    <scope>NUCLEOTIDE SEQUENCE</scope>
    <source>
        <strain evidence="1">MF-1</strain>
    </source>
</reference>
<evidence type="ECO:0000313" key="1">
    <source>
        <dbReference type="EMBL" id="MBW0510573.1"/>
    </source>
</evidence>
<dbReference type="AlphaFoldDB" id="A0A9Q3DYY0"/>
<keyword evidence="2" id="KW-1185">Reference proteome</keyword>
<dbReference type="EMBL" id="AVOT02021643">
    <property type="protein sequence ID" value="MBW0510573.1"/>
    <property type="molecule type" value="Genomic_DNA"/>
</dbReference>
<sequence>MPLTILTLAVTSRHAFDAAYHPYTRSDLPTCLQRRLPSLHLYSARLTCLQRCLPSLRLQCPPNMPPTPPHTGLILTLLKPPQDETTMPPPISALTPPYASVPPPFLLCRLQFLRSCGALEICL</sequence>
<gene>
    <name evidence="1" type="ORF">O181_050288</name>
</gene>
<dbReference type="Proteomes" id="UP000765509">
    <property type="component" value="Unassembled WGS sequence"/>
</dbReference>
<accession>A0A9Q3DYY0</accession>
<protein>
    <submittedName>
        <fullName evidence="1">Uncharacterized protein</fullName>
    </submittedName>
</protein>
<proteinExistence type="predicted"/>
<organism evidence="1 2">
    <name type="scientific">Austropuccinia psidii MF-1</name>
    <dbReference type="NCBI Taxonomy" id="1389203"/>
    <lineage>
        <taxon>Eukaryota</taxon>
        <taxon>Fungi</taxon>
        <taxon>Dikarya</taxon>
        <taxon>Basidiomycota</taxon>
        <taxon>Pucciniomycotina</taxon>
        <taxon>Pucciniomycetes</taxon>
        <taxon>Pucciniales</taxon>
        <taxon>Sphaerophragmiaceae</taxon>
        <taxon>Austropuccinia</taxon>
    </lineage>
</organism>
<evidence type="ECO:0000313" key="2">
    <source>
        <dbReference type="Proteomes" id="UP000765509"/>
    </source>
</evidence>
<comment type="caution">
    <text evidence="1">The sequence shown here is derived from an EMBL/GenBank/DDBJ whole genome shotgun (WGS) entry which is preliminary data.</text>
</comment>
<name>A0A9Q3DYY0_9BASI</name>